<comment type="caution">
    <text evidence="12">The sequence shown here is derived from an EMBL/GenBank/DDBJ whole genome shotgun (WGS) entry which is preliminary data.</text>
</comment>
<accession>A0A7K1UG93</accession>
<dbReference type="CDD" id="cd02440">
    <property type="entry name" value="AdoMet_MTases"/>
    <property type="match status" value="1"/>
</dbReference>
<dbReference type="Pfam" id="PF01135">
    <property type="entry name" value="PCMT"/>
    <property type="match status" value="1"/>
</dbReference>
<keyword evidence="5" id="KW-0963">Cytoplasm</keyword>
<keyword evidence="7 12" id="KW-0808">Transferase</keyword>
<evidence type="ECO:0000256" key="10">
    <source>
        <dbReference type="ARBA" id="ARBA00031323"/>
    </source>
</evidence>
<dbReference type="InterPro" id="IPR029063">
    <property type="entry name" value="SAM-dependent_MTases_sf"/>
</dbReference>
<evidence type="ECO:0000256" key="3">
    <source>
        <dbReference type="ARBA" id="ARBA00011890"/>
    </source>
</evidence>
<dbReference type="EMBL" id="WRPM01000026">
    <property type="protein sequence ID" value="MVT25488.1"/>
    <property type="molecule type" value="Genomic_DNA"/>
</dbReference>
<evidence type="ECO:0000256" key="2">
    <source>
        <dbReference type="ARBA" id="ARBA00005369"/>
    </source>
</evidence>
<dbReference type="GO" id="GO:0032259">
    <property type="term" value="P:methylation"/>
    <property type="evidence" value="ECO:0007669"/>
    <property type="project" value="UniProtKB-KW"/>
</dbReference>
<dbReference type="PANTHER" id="PTHR11579">
    <property type="entry name" value="PROTEIN-L-ISOASPARTATE O-METHYLTRANSFERASE"/>
    <property type="match status" value="1"/>
</dbReference>
<comment type="similarity">
    <text evidence="2">Belongs to the methyltransferase superfamily. L-isoaspartyl/D-aspartyl protein methyltransferase family.</text>
</comment>
<dbReference type="GO" id="GO:0004719">
    <property type="term" value="F:protein-L-isoaspartate (D-aspartate) O-methyltransferase activity"/>
    <property type="evidence" value="ECO:0007669"/>
    <property type="project" value="UniProtKB-EC"/>
</dbReference>
<reference evidence="12 13" key="1">
    <citation type="submission" date="2019-12" db="EMBL/GenBank/DDBJ databases">
        <title>Nesterenkonia muleiensis sp. nov., a novel actinobacterium isolated from sap of Populus euphratica.</title>
        <authorList>
            <person name="Wang R."/>
        </authorList>
    </citation>
    <scope>NUCLEOTIDE SEQUENCE [LARGE SCALE GENOMIC DNA]</scope>
    <source>
        <strain evidence="12 13">F10</strain>
    </source>
</reference>
<evidence type="ECO:0000313" key="13">
    <source>
        <dbReference type="Proteomes" id="UP000460157"/>
    </source>
</evidence>
<keyword evidence="8" id="KW-0949">S-adenosyl-L-methionine</keyword>
<dbReference type="RefSeq" id="WP_157321487.1">
    <property type="nucleotide sequence ID" value="NZ_BMFX01000029.1"/>
</dbReference>
<evidence type="ECO:0000256" key="1">
    <source>
        <dbReference type="ARBA" id="ARBA00004496"/>
    </source>
</evidence>
<gene>
    <name evidence="12" type="ORF">GNZ21_03775</name>
</gene>
<dbReference type="EC" id="2.1.1.77" evidence="3"/>
<evidence type="ECO:0000256" key="7">
    <source>
        <dbReference type="ARBA" id="ARBA00022679"/>
    </source>
</evidence>
<dbReference type="Gene3D" id="3.40.50.150">
    <property type="entry name" value="Vaccinia Virus protein VP39"/>
    <property type="match status" value="1"/>
</dbReference>
<organism evidence="12 13">
    <name type="scientific">Nesterenkonia alkaliphila</name>
    <dbReference type="NCBI Taxonomy" id="1463631"/>
    <lineage>
        <taxon>Bacteria</taxon>
        <taxon>Bacillati</taxon>
        <taxon>Actinomycetota</taxon>
        <taxon>Actinomycetes</taxon>
        <taxon>Micrococcales</taxon>
        <taxon>Micrococcaceae</taxon>
        <taxon>Nesterenkonia</taxon>
    </lineage>
</organism>
<evidence type="ECO:0000256" key="8">
    <source>
        <dbReference type="ARBA" id="ARBA00022691"/>
    </source>
</evidence>
<proteinExistence type="inferred from homology"/>
<name>A0A7K1UG93_9MICC</name>
<keyword evidence="13" id="KW-1185">Reference proteome</keyword>
<evidence type="ECO:0000313" key="12">
    <source>
        <dbReference type="EMBL" id="MVT25488.1"/>
    </source>
</evidence>
<evidence type="ECO:0000256" key="11">
    <source>
        <dbReference type="ARBA" id="ARBA00031350"/>
    </source>
</evidence>
<evidence type="ECO:0000256" key="6">
    <source>
        <dbReference type="ARBA" id="ARBA00022603"/>
    </source>
</evidence>
<evidence type="ECO:0000256" key="9">
    <source>
        <dbReference type="ARBA" id="ARBA00030757"/>
    </source>
</evidence>
<dbReference type="OrthoDB" id="4035289at2"/>
<dbReference type="AlphaFoldDB" id="A0A7K1UG93"/>
<evidence type="ECO:0000256" key="5">
    <source>
        <dbReference type="ARBA" id="ARBA00022490"/>
    </source>
</evidence>
<sequence length="191" mass="20592">MTPEPEPDTVKRVMEAVPRREFLPEDVKDLAAVDSALPIGFGQTNSQPRTVARMLRLLEAQPGDTVLDLGAGSGWTTALLGHLVGPAGRVIGIELVPELAQRASAALGRFQLPQAEVHEAGQDSLGAPERAPFNRILVSAEAEDLPRELIAQLADGGVMVIPVRGEMLRVQKQHHDVSITHHGPYSFVPLR</sequence>
<dbReference type="Proteomes" id="UP000460157">
    <property type="component" value="Unassembled WGS sequence"/>
</dbReference>
<dbReference type="PANTHER" id="PTHR11579:SF0">
    <property type="entry name" value="PROTEIN-L-ISOASPARTATE(D-ASPARTATE) O-METHYLTRANSFERASE"/>
    <property type="match status" value="1"/>
</dbReference>
<dbReference type="GO" id="GO:0005737">
    <property type="term" value="C:cytoplasm"/>
    <property type="evidence" value="ECO:0007669"/>
    <property type="project" value="UniProtKB-SubCell"/>
</dbReference>
<evidence type="ECO:0000256" key="4">
    <source>
        <dbReference type="ARBA" id="ARBA00013346"/>
    </source>
</evidence>
<comment type="subcellular location">
    <subcellularLocation>
        <location evidence="1">Cytoplasm</location>
    </subcellularLocation>
</comment>
<dbReference type="InterPro" id="IPR000682">
    <property type="entry name" value="PCMT"/>
</dbReference>
<dbReference type="SUPFAM" id="SSF53335">
    <property type="entry name" value="S-adenosyl-L-methionine-dependent methyltransferases"/>
    <property type="match status" value="1"/>
</dbReference>
<keyword evidence="6 12" id="KW-0489">Methyltransferase</keyword>
<protein>
    <recommendedName>
        <fullName evidence="4">Protein-L-isoaspartate O-methyltransferase</fullName>
        <ecNumber evidence="3">2.1.1.77</ecNumber>
    </recommendedName>
    <alternativeName>
        <fullName evidence="11">L-isoaspartyl protein carboxyl methyltransferase</fullName>
    </alternativeName>
    <alternativeName>
        <fullName evidence="9">Protein L-isoaspartyl methyltransferase</fullName>
    </alternativeName>
    <alternativeName>
        <fullName evidence="10">Protein-beta-aspartate methyltransferase</fullName>
    </alternativeName>
</protein>